<dbReference type="RefSeq" id="WP_077351867.1">
    <property type="nucleotide sequence ID" value="NZ_CP019607.1"/>
</dbReference>
<dbReference type="InterPro" id="IPR005399">
    <property type="entry name" value="K_chnl_volt-dep_bsu_KCNAB-rel"/>
</dbReference>
<dbReference type="SUPFAM" id="SSF51430">
    <property type="entry name" value="NAD(P)-linked oxidoreductase"/>
    <property type="match status" value="1"/>
</dbReference>
<name>A0A1Q2D0W7_9ACTN</name>
<keyword evidence="6" id="KW-1185">Reference proteome</keyword>
<accession>A0A1Q2D0W7</accession>
<dbReference type="PRINTS" id="PR00069">
    <property type="entry name" value="ALDKETRDTASE"/>
</dbReference>
<reference evidence="5 6" key="1">
    <citation type="journal article" date="2008" name="Int. J. Syst. Evol. Microbiol.">
        <title>Tessaracoccus flavescens sp. nov., isolated from marine sediment.</title>
        <authorList>
            <person name="Lee D.W."/>
            <person name="Lee S.D."/>
        </authorList>
    </citation>
    <scope>NUCLEOTIDE SEQUENCE [LARGE SCALE GENOMIC DNA]</scope>
    <source>
        <strain evidence="5 6">SST-39T</strain>
    </source>
</reference>
<evidence type="ECO:0000313" key="6">
    <source>
        <dbReference type="Proteomes" id="UP000188235"/>
    </source>
</evidence>
<dbReference type="Proteomes" id="UP000188235">
    <property type="component" value="Chromosome"/>
</dbReference>
<sequence length="333" mass="36499">MQYRYLGNSGLKITEITYGNWLTHGSQVENDAAKACVRAALDAGITTFDTADVYANTVAEEVLADALKGERRESLEIFTKVYFPVGPKGANDVGLSRKHIMEGINGSLRRLQTDYVDLYQAHRFDVETPLEETMIAFADVVRQGKALYIGVSEWTADQIREGAKLAKELNIQLISNQPQYSMLWRVIEDQVVPASEEAGISQIVWSPVAQGVLTGKYQPGQAAPEGSRATDTKGGQNMISRFMNDDVLTRVQKLRPIADELGLTMAQLAVAWVLQNQNVAAAIIGASRPEQISENVKASGVEIPAELMAKIDEALGDIVERDPSHTRAPESRP</sequence>
<dbReference type="AlphaFoldDB" id="A0A1Q2D0W7"/>
<keyword evidence="3" id="KW-0560">Oxidoreductase</keyword>
<dbReference type="PANTHER" id="PTHR43150:SF2">
    <property type="entry name" value="HYPERKINETIC, ISOFORM M"/>
    <property type="match status" value="1"/>
</dbReference>
<dbReference type="KEGG" id="tfa:BW733_15610"/>
<evidence type="ECO:0000256" key="3">
    <source>
        <dbReference type="ARBA" id="ARBA00023002"/>
    </source>
</evidence>
<evidence type="ECO:0000259" key="4">
    <source>
        <dbReference type="Pfam" id="PF00248"/>
    </source>
</evidence>
<dbReference type="PANTHER" id="PTHR43150">
    <property type="entry name" value="HYPERKINETIC, ISOFORM M"/>
    <property type="match status" value="1"/>
</dbReference>
<protein>
    <submittedName>
        <fullName evidence="5">Aldo/keto reductase</fullName>
    </submittedName>
</protein>
<dbReference type="EMBL" id="CP019607">
    <property type="protein sequence ID" value="AQP52037.1"/>
    <property type="molecule type" value="Genomic_DNA"/>
</dbReference>
<dbReference type="STRING" id="399497.BW733_15610"/>
<dbReference type="GO" id="GO:0016491">
    <property type="term" value="F:oxidoreductase activity"/>
    <property type="evidence" value="ECO:0007669"/>
    <property type="project" value="UniProtKB-KW"/>
</dbReference>
<dbReference type="InterPro" id="IPR020471">
    <property type="entry name" value="AKR"/>
</dbReference>
<dbReference type="Pfam" id="PF00248">
    <property type="entry name" value="Aldo_ket_red"/>
    <property type="match status" value="1"/>
</dbReference>
<evidence type="ECO:0000256" key="1">
    <source>
        <dbReference type="ARBA" id="ARBA00006515"/>
    </source>
</evidence>
<evidence type="ECO:0000313" key="5">
    <source>
        <dbReference type="EMBL" id="AQP52037.1"/>
    </source>
</evidence>
<dbReference type="InterPro" id="IPR036812">
    <property type="entry name" value="NAD(P)_OxRdtase_dom_sf"/>
</dbReference>
<comment type="similarity">
    <text evidence="1">Belongs to the shaker potassium channel beta subunit family.</text>
</comment>
<gene>
    <name evidence="5" type="ORF">BW733_15610</name>
</gene>
<dbReference type="Gene3D" id="3.20.20.100">
    <property type="entry name" value="NADP-dependent oxidoreductase domain"/>
    <property type="match status" value="1"/>
</dbReference>
<proteinExistence type="inferred from homology"/>
<evidence type="ECO:0000256" key="2">
    <source>
        <dbReference type="ARBA" id="ARBA00022857"/>
    </source>
</evidence>
<organism evidence="5 6">
    <name type="scientific">Tessaracoccus flavescens</name>
    <dbReference type="NCBI Taxonomy" id="399497"/>
    <lineage>
        <taxon>Bacteria</taxon>
        <taxon>Bacillati</taxon>
        <taxon>Actinomycetota</taxon>
        <taxon>Actinomycetes</taxon>
        <taxon>Propionibacteriales</taxon>
        <taxon>Propionibacteriaceae</taxon>
        <taxon>Tessaracoccus</taxon>
    </lineage>
</organism>
<dbReference type="InterPro" id="IPR023210">
    <property type="entry name" value="NADP_OxRdtase_dom"/>
</dbReference>
<feature type="domain" description="NADP-dependent oxidoreductase" evidence="4">
    <location>
        <begin position="15"/>
        <end position="314"/>
    </location>
</feature>
<dbReference type="GO" id="GO:0005829">
    <property type="term" value="C:cytosol"/>
    <property type="evidence" value="ECO:0007669"/>
    <property type="project" value="UniProtKB-ARBA"/>
</dbReference>
<dbReference type="OrthoDB" id="3664926at2"/>
<dbReference type="CDD" id="cd19074">
    <property type="entry name" value="Aldo_ket_red_shaker-like"/>
    <property type="match status" value="1"/>
</dbReference>
<dbReference type="FunFam" id="3.20.20.100:FF:000004">
    <property type="entry name" value="Oxidoreductase, aldo/keto reductase"/>
    <property type="match status" value="1"/>
</dbReference>
<keyword evidence="2" id="KW-0521">NADP</keyword>